<dbReference type="AlphaFoldDB" id="A0A7I8LBZ4"/>
<gene>
    <name evidence="2" type="ORF">SI8410_13018058</name>
</gene>
<name>A0A7I8LBZ4_SPIIN</name>
<organism evidence="2 3">
    <name type="scientific">Spirodela intermedia</name>
    <name type="common">Intermediate duckweed</name>
    <dbReference type="NCBI Taxonomy" id="51605"/>
    <lineage>
        <taxon>Eukaryota</taxon>
        <taxon>Viridiplantae</taxon>
        <taxon>Streptophyta</taxon>
        <taxon>Embryophyta</taxon>
        <taxon>Tracheophyta</taxon>
        <taxon>Spermatophyta</taxon>
        <taxon>Magnoliopsida</taxon>
        <taxon>Liliopsida</taxon>
        <taxon>Araceae</taxon>
        <taxon>Lemnoideae</taxon>
        <taxon>Spirodela</taxon>
    </lineage>
</organism>
<accession>A0A7I8LBZ4</accession>
<evidence type="ECO:0000313" key="3">
    <source>
        <dbReference type="Proteomes" id="UP000663760"/>
    </source>
</evidence>
<keyword evidence="3" id="KW-1185">Reference proteome</keyword>
<reference evidence="2" key="1">
    <citation type="submission" date="2020-02" db="EMBL/GenBank/DDBJ databases">
        <authorList>
            <person name="Scholz U."/>
            <person name="Mascher M."/>
            <person name="Fiebig A."/>
        </authorList>
    </citation>
    <scope>NUCLEOTIDE SEQUENCE</scope>
</reference>
<protein>
    <submittedName>
        <fullName evidence="2">Uncharacterized protein</fullName>
    </submittedName>
</protein>
<proteinExistence type="predicted"/>
<evidence type="ECO:0000313" key="2">
    <source>
        <dbReference type="EMBL" id="CAA7407380.1"/>
    </source>
</evidence>
<feature type="compositionally biased region" description="Basic and acidic residues" evidence="1">
    <location>
        <begin position="17"/>
        <end position="26"/>
    </location>
</feature>
<sequence>MVGICFLSRIHARTRNRLTDPPRDSLLRYGSRGAPDSTTAAGLFSIRPQPSGNLAQRENLTKDRRRRPSGLCRERSAAEAVERPALALEGVDDVHGGDGLAAGVLRVGDRIAYDVLQEDLEDAPRLLVDEAADALHAPTASKTANRGLRDPLNVISEHLAVALRPALAQPFASLPSPRHPSSLLSLLWFALSSSTQLLLKGG</sequence>
<dbReference type="OrthoDB" id="1735286at2759"/>
<feature type="region of interest" description="Disordered" evidence="1">
    <location>
        <begin position="17"/>
        <end position="56"/>
    </location>
</feature>
<dbReference type="EMBL" id="LR746276">
    <property type="protein sequence ID" value="CAA7407380.1"/>
    <property type="molecule type" value="Genomic_DNA"/>
</dbReference>
<dbReference type="Proteomes" id="UP000663760">
    <property type="component" value="Chromosome 13"/>
</dbReference>
<evidence type="ECO:0000256" key="1">
    <source>
        <dbReference type="SAM" id="MobiDB-lite"/>
    </source>
</evidence>